<dbReference type="PANTHER" id="PTHR32344:SF1">
    <property type="entry name" value="U1-TYPE DOMAIN-CONTAINING PROTEIN"/>
    <property type="match status" value="1"/>
</dbReference>
<dbReference type="GO" id="GO:0006357">
    <property type="term" value="P:regulation of transcription by RNA polymerase II"/>
    <property type="evidence" value="ECO:0007669"/>
    <property type="project" value="InterPro"/>
</dbReference>
<sequence>YSRFLVCIFMPKTLKITPEDYVTEFGKDKFHIDGNVLFCTVHSETVDYVQRQTIVEYMESTKYKLKPSATVQKPCTVTGSFQSVTTAKEQRPSVTSDFVQMCIKADIPLHKMDLPEGGAIPKSDQLYSHYLTTSFEEGKTALSQKEQEYLWHIRD</sequence>
<dbReference type="GO" id="GO:0005634">
    <property type="term" value="C:nucleus"/>
    <property type="evidence" value="ECO:0007669"/>
    <property type="project" value="InterPro"/>
</dbReference>
<protein>
    <submittedName>
        <fullName evidence="1">Uncharacterized protein</fullName>
    </submittedName>
</protein>
<keyword evidence="2" id="KW-1185">Reference proteome</keyword>
<name>A0A8C0G2F1_CHEAB</name>
<dbReference type="InterPro" id="IPR033375">
    <property type="entry name" value="Cggbp1"/>
</dbReference>
<accession>A0A8C0G2F1</accession>
<dbReference type="GeneTree" id="ENSGT00960000193173"/>
<evidence type="ECO:0000313" key="2">
    <source>
        <dbReference type="Proteomes" id="UP000694404"/>
    </source>
</evidence>
<dbReference type="GO" id="GO:0003690">
    <property type="term" value="F:double-stranded DNA binding"/>
    <property type="evidence" value="ECO:0007669"/>
    <property type="project" value="InterPro"/>
</dbReference>
<dbReference type="Proteomes" id="UP000694404">
    <property type="component" value="Unplaced"/>
</dbReference>
<reference evidence="1" key="2">
    <citation type="submission" date="2025-09" db="UniProtKB">
        <authorList>
            <consortium name="Ensembl"/>
        </authorList>
    </citation>
    <scope>IDENTIFICATION</scope>
</reference>
<proteinExistence type="predicted"/>
<dbReference type="Ensembl" id="ENSCABT00000001770.1">
    <property type="protein sequence ID" value="ENSCABP00000001634.1"/>
    <property type="gene ID" value="ENSCABG00000001327.1"/>
</dbReference>
<dbReference type="AlphaFoldDB" id="A0A8C0G2F1"/>
<reference evidence="1" key="1">
    <citation type="submission" date="2025-08" db="UniProtKB">
        <authorList>
            <consortium name="Ensembl"/>
        </authorList>
    </citation>
    <scope>IDENTIFICATION</scope>
</reference>
<evidence type="ECO:0000313" key="1">
    <source>
        <dbReference type="Ensembl" id="ENSCABP00000001634.1"/>
    </source>
</evidence>
<organism evidence="1 2">
    <name type="scientific">Chelonoidis abingdonii</name>
    <name type="common">Abingdon island giant tortoise</name>
    <name type="synonym">Testudo abingdonii</name>
    <dbReference type="NCBI Taxonomy" id="106734"/>
    <lineage>
        <taxon>Eukaryota</taxon>
        <taxon>Metazoa</taxon>
        <taxon>Chordata</taxon>
        <taxon>Craniata</taxon>
        <taxon>Vertebrata</taxon>
        <taxon>Euteleostomi</taxon>
        <taxon>Archelosauria</taxon>
        <taxon>Testudinata</taxon>
        <taxon>Testudines</taxon>
        <taxon>Cryptodira</taxon>
        <taxon>Durocryptodira</taxon>
        <taxon>Testudinoidea</taxon>
        <taxon>Testudinidae</taxon>
        <taxon>Chelonoidis</taxon>
    </lineage>
</organism>
<dbReference type="PANTHER" id="PTHR32344">
    <property type="entry name" value="U1-TYPE DOMAIN-CONTAINING PROTEIN"/>
    <property type="match status" value="1"/>
</dbReference>